<evidence type="ECO:0000313" key="3">
    <source>
        <dbReference type="EMBL" id="QWG19391.1"/>
    </source>
</evidence>
<dbReference type="CDD" id="cd01949">
    <property type="entry name" value="GGDEF"/>
    <property type="match status" value="1"/>
</dbReference>
<dbReference type="PROSITE" id="PS50887">
    <property type="entry name" value="GGDEF"/>
    <property type="match status" value="1"/>
</dbReference>
<dbReference type="InterPro" id="IPR029016">
    <property type="entry name" value="GAF-like_dom_sf"/>
</dbReference>
<dbReference type="SMART" id="SM00065">
    <property type="entry name" value="GAF"/>
    <property type="match status" value="1"/>
</dbReference>
<evidence type="ECO:0000259" key="2">
    <source>
        <dbReference type="PROSITE" id="PS50887"/>
    </source>
</evidence>
<evidence type="ECO:0000313" key="4">
    <source>
        <dbReference type="Proteomes" id="UP000680805"/>
    </source>
</evidence>
<sequence length="419" mass="45960">MADELADTDKVRERVDAYAAWVTQLRSGRSVPELCPDNSDPLARLARELQLLADALARRERELLQLVDLVQTVEQGISLEDVLNRIFDAFAGLIPYDRIGCAFLSDDGAGLTAFWARSQLGPAQVTAGYSRPLAGSSLEQVLLTGQPRIINDLESYLEAKPDSDSTRRIVLEGGRSSLTCPLIVGHRPIGFLFFTSREKNTYRDVHQTVFRQIANQISLVIEKSRLFEKIIERNRQLVEEGRKLEQSASHDALTGVFNRGAIMRLAERAFADAARTHKSVGMIMVDIDHFKLINDALGHAAGDEALTEVTRRLTGALRQSDQLGRYGGEEFLIIIVDATFETISKTAERLRQAIAVSPVDLGSEARAITASFGVAISGGATNSAQDVIAAADRALYAAKNSGRNRVVFDNPDSRIVAVR</sequence>
<dbReference type="Gene3D" id="3.30.70.270">
    <property type="match status" value="1"/>
</dbReference>
<dbReference type="EC" id="2.7.7.65" evidence="1"/>
<organism evidence="3 4">
    <name type="scientific">Bradyrhizobium sediminis</name>
    <dbReference type="NCBI Taxonomy" id="2840469"/>
    <lineage>
        <taxon>Bacteria</taxon>
        <taxon>Pseudomonadati</taxon>
        <taxon>Pseudomonadota</taxon>
        <taxon>Alphaproteobacteria</taxon>
        <taxon>Hyphomicrobiales</taxon>
        <taxon>Nitrobacteraceae</taxon>
        <taxon>Bradyrhizobium</taxon>
    </lineage>
</organism>
<dbReference type="EMBL" id="CP076135">
    <property type="protein sequence ID" value="QWG19391.1"/>
    <property type="molecule type" value="Genomic_DNA"/>
</dbReference>
<dbReference type="InterPro" id="IPR029787">
    <property type="entry name" value="Nucleotide_cyclase"/>
</dbReference>
<dbReference type="GO" id="GO:1902201">
    <property type="term" value="P:negative regulation of bacterial-type flagellum-dependent cell motility"/>
    <property type="evidence" value="ECO:0007669"/>
    <property type="project" value="TreeGrafter"/>
</dbReference>
<accession>A0A975NRI9</accession>
<dbReference type="AlphaFoldDB" id="A0A975NRI9"/>
<dbReference type="InterPro" id="IPR000160">
    <property type="entry name" value="GGDEF_dom"/>
</dbReference>
<name>A0A975NRI9_9BRAD</name>
<dbReference type="GO" id="GO:0043709">
    <property type="term" value="P:cell adhesion involved in single-species biofilm formation"/>
    <property type="evidence" value="ECO:0007669"/>
    <property type="project" value="TreeGrafter"/>
</dbReference>
<evidence type="ECO:0000256" key="1">
    <source>
        <dbReference type="ARBA" id="ARBA00012528"/>
    </source>
</evidence>
<gene>
    <name evidence="3" type="ORF">KMZ68_05945</name>
</gene>
<dbReference type="InterPro" id="IPR043128">
    <property type="entry name" value="Rev_trsase/Diguanyl_cyclase"/>
</dbReference>
<dbReference type="SUPFAM" id="SSF55781">
    <property type="entry name" value="GAF domain-like"/>
    <property type="match status" value="1"/>
</dbReference>
<dbReference type="SUPFAM" id="SSF55073">
    <property type="entry name" value="Nucleotide cyclase"/>
    <property type="match status" value="1"/>
</dbReference>
<dbReference type="GO" id="GO:0052621">
    <property type="term" value="F:diguanylate cyclase activity"/>
    <property type="evidence" value="ECO:0007669"/>
    <property type="project" value="UniProtKB-EC"/>
</dbReference>
<protein>
    <recommendedName>
        <fullName evidence="1">diguanylate cyclase</fullName>
        <ecNumber evidence="1">2.7.7.65</ecNumber>
    </recommendedName>
</protein>
<dbReference type="RefSeq" id="WP_215614916.1">
    <property type="nucleotide sequence ID" value="NZ_CP076135.1"/>
</dbReference>
<dbReference type="FunFam" id="3.30.70.270:FF:000001">
    <property type="entry name" value="Diguanylate cyclase domain protein"/>
    <property type="match status" value="1"/>
</dbReference>
<dbReference type="Pfam" id="PF00990">
    <property type="entry name" value="GGDEF"/>
    <property type="match status" value="1"/>
</dbReference>
<proteinExistence type="predicted"/>
<dbReference type="InterPro" id="IPR050469">
    <property type="entry name" value="Diguanylate_Cyclase"/>
</dbReference>
<dbReference type="Gene3D" id="3.30.450.40">
    <property type="match status" value="1"/>
</dbReference>
<reference evidence="3" key="1">
    <citation type="submission" date="2021-06" db="EMBL/GenBank/DDBJ databases">
        <title>Bradyrhizobium sp. S2-11-2 Genome sequencing.</title>
        <authorList>
            <person name="Jin L."/>
        </authorList>
    </citation>
    <scope>NUCLEOTIDE SEQUENCE</scope>
    <source>
        <strain evidence="3">S2-11-2</strain>
    </source>
</reference>
<dbReference type="Proteomes" id="UP000680805">
    <property type="component" value="Chromosome"/>
</dbReference>
<dbReference type="InterPro" id="IPR003018">
    <property type="entry name" value="GAF"/>
</dbReference>
<dbReference type="SMART" id="SM00267">
    <property type="entry name" value="GGDEF"/>
    <property type="match status" value="1"/>
</dbReference>
<dbReference type="NCBIfam" id="TIGR00254">
    <property type="entry name" value="GGDEF"/>
    <property type="match status" value="1"/>
</dbReference>
<dbReference type="PANTHER" id="PTHR45138:SF24">
    <property type="entry name" value="DIGUANYLATE CYCLASE DGCC-RELATED"/>
    <property type="match status" value="1"/>
</dbReference>
<dbReference type="Pfam" id="PF13185">
    <property type="entry name" value="GAF_2"/>
    <property type="match status" value="1"/>
</dbReference>
<feature type="domain" description="GGDEF" evidence="2">
    <location>
        <begin position="278"/>
        <end position="411"/>
    </location>
</feature>
<dbReference type="PANTHER" id="PTHR45138">
    <property type="entry name" value="REGULATORY COMPONENTS OF SENSORY TRANSDUCTION SYSTEM"/>
    <property type="match status" value="1"/>
</dbReference>
<dbReference type="KEGG" id="bsei:KMZ68_05945"/>
<dbReference type="GO" id="GO:0005886">
    <property type="term" value="C:plasma membrane"/>
    <property type="evidence" value="ECO:0007669"/>
    <property type="project" value="TreeGrafter"/>
</dbReference>